<gene>
    <name evidence="1" type="ORF">ACFPBZ_10090</name>
</gene>
<dbReference type="EMBL" id="JBHSIV010000008">
    <property type="protein sequence ID" value="MFC5062556.1"/>
    <property type="molecule type" value="Genomic_DNA"/>
</dbReference>
<organism evidence="1 2">
    <name type="scientific">Actinomycetospora atypica</name>
    <dbReference type="NCBI Taxonomy" id="1290095"/>
    <lineage>
        <taxon>Bacteria</taxon>
        <taxon>Bacillati</taxon>
        <taxon>Actinomycetota</taxon>
        <taxon>Actinomycetes</taxon>
        <taxon>Pseudonocardiales</taxon>
        <taxon>Pseudonocardiaceae</taxon>
        <taxon>Actinomycetospora</taxon>
    </lineage>
</organism>
<name>A0ABV9YKY5_9PSEU</name>
<comment type="caution">
    <text evidence="1">The sequence shown here is derived from an EMBL/GenBank/DDBJ whole genome shotgun (WGS) entry which is preliminary data.</text>
</comment>
<dbReference type="Proteomes" id="UP001595947">
    <property type="component" value="Unassembled WGS sequence"/>
</dbReference>
<dbReference type="RefSeq" id="WP_378035906.1">
    <property type="nucleotide sequence ID" value="NZ_JBHSIV010000008.1"/>
</dbReference>
<evidence type="ECO:0000313" key="1">
    <source>
        <dbReference type="EMBL" id="MFC5062556.1"/>
    </source>
</evidence>
<evidence type="ECO:0000313" key="2">
    <source>
        <dbReference type="Proteomes" id="UP001595947"/>
    </source>
</evidence>
<keyword evidence="2" id="KW-1185">Reference proteome</keyword>
<proteinExistence type="predicted"/>
<sequence>MPRRDDRPVDLHGIVLPDAVTGEPVDLGGLGTAGVTVLTAIRHRA</sequence>
<reference evidence="2" key="1">
    <citation type="journal article" date="2019" name="Int. J. Syst. Evol. Microbiol.">
        <title>The Global Catalogue of Microorganisms (GCM) 10K type strain sequencing project: providing services to taxonomists for standard genome sequencing and annotation.</title>
        <authorList>
            <consortium name="The Broad Institute Genomics Platform"/>
            <consortium name="The Broad Institute Genome Sequencing Center for Infectious Disease"/>
            <person name="Wu L."/>
            <person name="Ma J."/>
        </authorList>
    </citation>
    <scope>NUCLEOTIDE SEQUENCE [LARGE SCALE GENOMIC DNA]</scope>
    <source>
        <strain evidence="2">CGMCC 4.7093</strain>
    </source>
</reference>
<protein>
    <submittedName>
        <fullName evidence="1">Uncharacterized protein</fullName>
    </submittedName>
</protein>
<accession>A0ABV9YKY5</accession>